<dbReference type="InterPro" id="IPR032675">
    <property type="entry name" value="LRR_dom_sf"/>
</dbReference>
<evidence type="ECO:0000313" key="2">
    <source>
        <dbReference type="Proteomes" id="UP000044841"/>
    </source>
</evidence>
<dbReference type="SUPFAM" id="SSF52047">
    <property type="entry name" value="RNI-like"/>
    <property type="match status" value="1"/>
</dbReference>
<dbReference type="Gene3D" id="3.80.10.10">
    <property type="entry name" value="Ribonuclease Inhibitor"/>
    <property type="match status" value="1"/>
</dbReference>
<organism evidence="1 2">
    <name type="scientific">Rhizoctonia solani</name>
    <dbReference type="NCBI Taxonomy" id="456999"/>
    <lineage>
        <taxon>Eukaryota</taxon>
        <taxon>Fungi</taxon>
        <taxon>Dikarya</taxon>
        <taxon>Basidiomycota</taxon>
        <taxon>Agaricomycotina</taxon>
        <taxon>Agaricomycetes</taxon>
        <taxon>Cantharellales</taxon>
        <taxon>Ceratobasidiaceae</taxon>
        <taxon>Rhizoctonia</taxon>
    </lineage>
</organism>
<protein>
    <submittedName>
        <fullName evidence="1">Uncharacterized protein</fullName>
    </submittedName>
</protein>
<name>A0A0K6G094_9AGAM</name>
<dbReference type="Proteomes" id="UP000044841">
    <property type="component" value="Unassembled WGS sequence"/>
</dbReference>
<accession>A0A0K6G094</accession>
<evidence type="ECO:0000313" key="1">
    <source>
        <dbReference type="EMBL" id="CUA71936.1"/>
    </source>
</evidence>
<sequence length="513" mass="57083">MASAASPTPTEQAALKAFGIPELAYLICAINQKRDNANLMQVCRKLFYSIVPLVWEEVNRPDLLVSLIPGGGIVPYETELLSYVVMELPCSLNLSRFNIYAPYVKRLILSPIDVDGYGDWKRFHSCTRSVDLLPNLETIYFPASYESRARPTKVGIDSVNWAIPFLSKSLKALVQSPPAITHPIQHTYPLWLDFDSSNSLMTSAAQKCPHLCSLSILPAPVRSTGLPNCSGFRSSPPIMLPCDSPEIYSSLAQLGNLTSLLISTALLCSEGLIAISALPKLESLCIAGRERDLETYCDHLWLPIDVFSQLKHLELTRLSWNTVSKLCDTKPLISGLQSLTITSPYNYSIPYPENERGKNISNIIPLLATHNSNIATLAVHDYGNHQLSPEVLDAWGRLPLVSLHLGWSVLSYCGFHVLFSILSRLPLLEDLQLEMTQAPFELKQMRQIIELLPRLSRIQIPVKWESITELAWGGFVPCRTQSDSPLYVKSNFYLSQSQEEGAGQIARLGGEFI</sequence>
<gene>
    <name evidence="1" type="ORF">RSOLAG22IIIB_09949</name>
</gene>
<keyword evidence="2" id="KW-1185">Reference proteome</keyword>
<reference evidence="1 2" key="1">
    <citation type="submission" date="2015-07" db="EMBL/GenBank/DDBJ databases">
        <authorList>
            <person name="Noorani M."/>
        </authorList>
    </citation>
    <scope>NUCLEOTIDE SEQUENCE [LARGE SCALE GENOMIC DNA]</scope>
    <source>
        <strain evidence="1">BBA 69670</strain>
    </source>
</reference>
<dbReference type="AlphaFoldDB" id="A0A0K6G094"/>
<dbReference type="EMBL" id="CYGV01001273">
    <property type="protein sequence ID" value="CUA71936.1"/>
    <property type="molecule type" value="Genomic_DNA"/>
</dbReference>
<proteinExistence type="predicted"/>